<accession>S8EBS7</accession>
<evidence type="ECO:0000313" key="2">
    <source>
        <dbReference type="EMBL" id="EPT02422.1"/>
    </source>
</evidence>
<sequence>MSTPSLLSDVDIQESRVASRDWSRASSYRCVSWSYPSRRSPRPSRIPIFKPLLAGTGVCARPPHYHDLLYRARRNRLPTIEDDVELSSRLAGVRLVEATISRYEHDVGITPFPAEPSIAPERTLFCGTLDDNEGTTVQQHWHDQVEELLGGVSKRLSTSFEEIVAAAGGPDSKMWDLSLLDSPELSESELSSESDPPPSTPRASPPSFPRGAKGASVDVLQPHPMPLSAKAATFIPSPSSITKSPSPNHEFAFPSLCADNPAASPAARKRSLLLKDGEGFYHAAEPETRSSTPRRTRPSADLLPAFLADASNGTRSRSRNASRTREMVDRLRSGRWNGKKGDKTTSSLERMPEGKVPAAERAPSSERSSSASGMSIDGDGWISGPSPKSSEDDWIDGAVHPPAPTTTPAPTPAPAPAKKEARARSQKHAHRRSSSSASSLSTAASAPPATPVQAALPVPMAAIPMQLFPGHTPAALVNMNGFQYSLPPRNPGMSDAQYLMLIQKLQHDQWNSYMRFGGAGAFGPGPYVGYPSVPVMPVVYGAK</sequence>
<feature type="region of interest" description="Disordered" evidence="1">
    <location>
        <begin position="281"/>
        <end position="448"/>
    </location>
</feature>
<dbReference type="STRING" id="743788.S8EBS7"/>
<gene>
    <name evidence="2" type="ORF">FOMPIDRAFT_1059218</name>
</gene>
<dbReference type="Proteomes" id="UP000015241">
    <property type="component" value="Unassembled WGS sequence"/>
</dbReference>
<evidence type="ECO:0000313" key="3">
    <source>
        <dbReference type="Proteomes" id="UP000015241"/>
    </source>
</evidence>
<feature type="compositionally biased region" description="Pro residues" evidence="1">
    <location>
        <begin position="401"/>
        <end position="415"/>
    </location>
</feature>
<evidence type="ECO:0000256" key="1">
    <source>
        <dbReference type="SAM" id="MobiDB-lite"/>
    </source>
</evidence>
<dbReference type="InParanoid" id="S8EBS7"/>
<name>S8EBS7_FOMSC</name>
<protein>
    <submittedName>
        <fullName evidence="2">Uncharacterized protein</fullName>
    </submittedName>
</protein>
<reference evidence="2 3" key="1">
    <citation type="journal article" date="2012" name="Science">
        <title>The Paleozoic origin of enzymatic lignin decomposition reconstructed from 31 fungal genomes.</title>
        <authorList>
            <person name="Floudas D."/>
            <person name="Binder M."/>
            <person name="Riley R."/>
            <person name="Barry K."/>
            <person name="Blanchette R.A."/>
            <person name="Henrissat B."/>
            <person name="Martinez A.T."/>
            <person name="Otillar R."/>
            <person name="Spatafora J.W."/>
            <person name="Yadav J.S."/>
            <person name="Aerts A."/>
            <person name="Benoit I."/>
            <person name="Boyd A."/>
            <person name="Carlson A."/>
            <person name="Copeland A."/>
            <person name="Coutinho P.M."/>
            <person name="de Vries R.P."/>
            <person name="Ferreira P."/>
            <person name="Findley K."/>
            <person name="Foster B."/>
            <person name="Gaskell J."/>
            <person name="Glotzer D."/>
            <person name="Gorecki P."/>
            <person name="Heitman J."/>
            <person name="Hesse C."/>
            <person name="Hori C."/>
            <person name="Igarashi K."/>
            <person name="Jurgens J.A."/>
            <person name="Kallen N."/>
            <person name="Kersten P."/>
            <person name="Kohler A."/>
            <person name="Kuees U."/>
            <person name="Kumar T.K.A."/>
            <person name="Kuo A."/>
            <person name="LaButti K."/>
            <person name="Larrondo L.F."/>
            <person name="Lindquist E."/>
            <person name="Ling A."/>
            <person name="Lombard V."/>
            <person name="Lucas S."/>
            <person name="Lundell T."/>
            <person name="Martin R."/>
            <person name="McLaughlin D.J."/>
            <person name="Morgenstern I."/>
            <person name="Morin E."/>
            <person name="Murat C."/>
            <person name="Nagy L.G."/>
            <person name="Nolan M."/>
            <person name="Ohm R.A."/>
            <person name="Patyshakuliyeva A."/>
            <person name="Rokas A."/>
            <person name="Ruiz-Duenas F.J."/>
            <person name="Sabat G."/>
            <person name="Salamov A."/>
            <person name="Samejima M."/>
            <person name="Schmutz J."/>
            <person name="Slot J.C."/>
            <person name="St John F."/>
            <person name="Stenlid J."/>
            <person name="Sun H."/>
            <person name="Sun S."/>
            <person name="Syed K."/>
            <person name="Tsang A."/>
            <person name="Wiebenga A."/>
            <person name="Young D."/>
            <person name="Pisabarro A."/>
            <person name="Eastwood D.C."/>
            <person name="Martin F."/>
            <person name="Cullen D."/>
            <person name="Grigoriev I.V."/>
            <person name="Hibbett D.S."/>
        </authorList>
    </citation>
    <scope>NUCLEOTIDE SEQUENCE</scope>
    <source>
        <strain evidence="3">FP-58527</strain>
    </source>
</reference>
<dbReference type="HOGENOM" id="CLU_554323_0_0_1"/>
<feature type="compositionally biased region" description="Basic and acidic residues" evidence="1">
    <location>
        <begin position="323"/>
        <end position="332"/>
    </location>
</feature>
<feature type="region of interest" description="Disordered" evidence="1">
    <location>
        <begin position="183"/>
        <end position="221"/>
    </location>
</feature>
<proteinExistence type="predicted"/>
<organism evidence="2 3">
    <name type="scientific">Fomitopsis schrenkii</name>
    <name type="common">Brown rot fungus</name>
    <dbReference type="NCBI Taxonomy" id="2126942"/>
    <lineage>
        <taxon>Eukaryota</taxon>
        <taxon>Fungi</taxon>
        <taxon>Dikarya</taxon>
        <taxon>Basidiomycota</taxon>
        <taxon>Agaricomycotina</taxon>
        <taxon>Agaricomycetes</taxon>
        <taxon>Polyporales</taxon>
        <taxon>Fomitopsis</taxon>
    </lineage>
</organism>
<feature type="compositionally biased region" description="Pro residues" evidence="1">
    <location>
        <begin position="195"/>
        <end position="208"/>
    </location>
</feature>
<feature type="compositionally biased region" description="Low complexity" evidence="1">
    <location>
        <begin position="357"/>
        <end position="372"/>
    </location>
</feature>
<dbReference type="OrthoDB" id="2943086at2759"/>
<dbReference type="eggNOG" id="ENOG502T0TK">
    <property type="taxonomic scope" value="Eukaryota"/>
</dbReference>
<keyword evidence="3" id="KW-1185">Reference proteome</keyword>
<feature type="compositionally biased region" description="Basic residues" evidence="1">
    <location>
        <begin position="424"/>
        <end position="433"/>
    </location>
</feature>
<feature type="compositionally biased region" description="Low complexity" evidence="1">
    <location>
        <begin position="434"/>
        <end position="448"/>
    </location>
</feature>
<dbReference type="AlphaFoldDB" id="S8EBS7"/>
<dbReference type="EMBL" id="KE504135">
    <property type="protein sequence ID" value="EPT02422.1"/>
    <property type="molecule type" value="Genomic_DNA"/>
</dbReference>